<evidence type="ECO:0000313" key="3">
    <source>
        <dbReference type="EMBL" id="KAF6156913.1"/>
    </source>
</evidence>
<feature type="disulfide bond" evidence="1">
    <location>
        <begin position="113"/>
        <end position="122"/>
    </location>
</feature>
<dbReference type="Proteomes" id="UP000541444">
    <property type="component" value="Unassembled WGS sequence"/>
</dbReference>
<dbReference type="InterPro" id="IPR003823">
    <property type="entry name" value="CP12_dom"/>
</dbReference>
<dbReference type="SMART" id="SM01093">
    <property type="entry name" value="CP12"/>
    <property type="match status" value="1"/>
</dbReference>
<accession>A0A7J7MPU9</accession>
<keyword evidence="4" id="KW-1185">Reference proteome</keyword>
<dbReference type="EMBL" id="JACGCM010001289">
    <property type="protein sequence ID" value="KAF6156913.1"/>
    <property type="molecule type" value="Genomic_DNA"/>
</dbReference>
<dbReference type="InterPro" id="IPR039314">
    <property type="entry name" value="CP12-like"/>
</dbReference>
<dbReference type="GO" id="GO:0009507">
    <property type="term" value="C:chloroplast"/>
    <property type="evidence" value="ECO:0007669"/>
    <property type="project" value="TreeGrafter"/>
</dbReference>
<comment type="caution">
    <text evidence="3">The sequence shown here is derived from an EMBL/GenBank/DDBJ whole genome shotgun (WGS) entry which is preliminary data.</text>
</comment>
<evidence type="ECO:0000256" key="1">
    <source>
        <dbReference type="PIRSR" id="PIRSR639314-50"/>
    </source>
</evidence>
<dbReference type="GO" id="GO:0080153">
    <property type="term" value="P:negative regulation of reductive pentose-phosphate cycle"/>
    <property type="evidence" value="ECO:0007669"/>
    <property type="project" value="TreeGrafter"/>
</dbReference>
<keyword evidence="1" id="KW-1015">Disulfide bond</keyword>
<dbReference type="PANTHER" id="PTHR33921">
    <property type="entry name" value="CALVIN CYCLE PROTEIN CP12-2, CHLOROPLASTIC"/>
    <property type="match status" value="1"/>
</dbReference>
<dbReference type="AlphaFoldDB" id="A0A7J7MPU9"/>
<proteinExistence type="predicted"/>
<reference evidence="3 4" key="1">
    <citation type="journal article" date="2020" name="IScience">
        <title>Genome Sequencing of the Endangered Kingdonia uniflora (Circaeasteraceae, Ranunculales) Reveals Potential Mechanisms of Evolutionary Specialization.</title>
        <authorList>
            <person name="Sun Y."/>
            <person name="Deng T."/>
            <person name="Zhang A."/>
            <person name="Moore M.J."/>
            <person name="Landis J.B."/>
            <person name="Lin N."/>
            <person name="Zhang H."/>
            <person name="Zhang X."/>
            <person name="Huang J."/>
            <person name="Zhang X."/>
            <person name="Sun H."/>
            <person name="Wang H."/>
        </authorList>
    </citation>
    <scope>NUCLEOTIDE SEQUENCE [LARGE SCALE GENOMIC DNA]</scope>
    <source>
        <strain evidence="3">TB1705</strain>
        <tissue evidence="3">Leaf</tissue>
    </source>
</reference>
<feature type="domain" description="CP12" evidence="2">
    <location>
        <begin position="58"/>
        <end position="127"/>
    </location>
</feature>
<protein>
    <recommendedName>
        <fullName evidence="2">CP12 domain-containing protein</fullName>
    </recommendedName>
</protein>
<dbReference type="PANTHER" id="PTHR33921:SF15">
    <property type="entry name" value="CALVIN CYCLE PROTEIN CP12-2, CHLOROPLASTIC"/>
    <property type="match status" value="1"/>
</dbReference>
<dbReference type="Pfam" id="PF02672">
    <property type="entry name" value="CP12"/>
    <property type="match status" value="1"/>
</dbReference>
<name>A0A7J7MPU9_9MAGN</name>
<organism evidence="3 4">
    <name type="scientific">Kingdonia uniflora</name>
    <dbReference type="NCBI Taxonomy" id="39325"/>
    <lineage>
        <taxon>Eukaryota</taxon>
        <taxon>Viridiplantae</taxon>
        <taxon>Streptophyta</taxon>
        <taxon>Embryophyta</taxon>
        <taxon>Tracheophyta</taxon>
        <taxon>Spermatophyta</taxon>
        <taxon>Magnoliopsida</taxon>
        <taxon>Ranunculales</taxon>
        <taxon>Circaeasteraceae</taxon>
        <taxon>Kingdonia</taxon>
    </lineage>
</organism>
<evidence type="ECO:0000259" key="2">
    <source>
        <dbReference type="SMART" id="SM01093"/>
    </source>
</evidence>
<gene>
    <name evidence="3" type="ORF">GIB67_039674</name>
</gene>
<evidence type="ECO:0000313" key="4">
    <source>
        <dbReference type="Proteomes" id="UP000541444"/>
    </source>
</evidence>
<sequence>MAATLSGVSLSTSAVAAKADSTNTHTLRTPCVNNPWKVTPFSGTSRMYVRARAAPEGLTNKVEESIKTAEEVCAGDPVSGECAAAWDEVEEVSAAASDARLKKKSSDPLEEYCKDNMEADECRTYED</sequence>
<dbReference type="OrthoDB" id="4362at2759"/>
<feature type="disulfide bond" evidence="1">
    <location>
        <begin position="73"/>
        <end position="82"/>
    </location>
</feature>